<dbReference type="Pfam" id="PF00009">
    <property type="entry name" value="GTP_EFTU"/>
    <property type="match status" value="1"/>
</dbReference>
<dbReference type="InterPro" id="IPR000795">
    <property type="entry name" value="T_Tr_GTP-bd_dom"/>
</dbReference>
<evidence type="ECO:0000256" key="4">
    <source>
        <dbReference type="ARBA" id="ARBA00022917"/>
    </source>
</evidence>
<feature type="domain" description="Tr-type G" evidence="9">
    <location>
        <begin position="10"/>
        <end position="300"/>
    </location>
</feature>
<dbReference type="Gene3D" id="3.40.50.300">
    <property type="entry name" value="P-loop containing nucleotide triphosphate hydrolases"/>
    <property type="match status" value="1"/>
</dbReference>
<dbReference type="Proteomes" id="UP001500213">
    <property type="component" value="Unassembled WGS sequence"/>
</dbReference>
<keyword evidence="4 7" id="KW-0648">Protein biosynthesis</keyword>
<reference evidence="11" key="1">
    <citation type="journal article" date="2019" name="Int. J. Syst. Evol. Microbiol.">
        <title>The Global Catalogue of Microorganisms (GCM) 10K type strain sequencing project: providing services to taxonomists for standard genome sequencing and annotation.</title>
        <authorList>
            <consortium name="The Broad Institute Genomics Platform"/>
            <consortium name="The Broad Institute Genome Sequencing Center for Infectious Disease"/>
            <person name="Wu L."/>
            <person name="Ma J."/>
        </authorList>
    </citation>
    <scope>NUCLEOTIDE SEQUENCE [LARGE SCALE GENOMIC DNA]</scope>
    <source>
        <strain evidence="11">JCM 17593</strain>
    </source>
</reference>
<name>A0ABP8AU47_9MICO</name>
<evidence type="ECO:0000256" key="5">
    <source>
        <dbReference type="ARBA" id="ARBA00023134"/>
    </source>
</evidence>
<dbReference type="InterPro" id="IPR004161">
    <property type="entry name" value="EFTu-like_2"/>
</dbReference>
<dbReference type="CDD" id="cd01434">
    <property type="entry name" value="EFG_mtEFG1_IV"/>
    <property type="match status" value="1"/>
</dbReference>
<organism evidence="10 11">
    <name type="scientific">Gryllotalpicola kribbensis</name>
    <dbReference type="NCBI Taxonomy" id="993084"/>
    <lineage>
        <taxon>Bacteria</taxon>
        <taxon>Bacillati</taxon>
        <taxon>Actinomycetota</taxon>
        <taxon>Actinomycetes</taxon>
        <taxon>Micrococcales</taxon>
        <taxon>Microbacteriaceae</taxon>
        <taxon>Gryllotalpicola</taxon>
    </lineage>
</organism>
<keyword evidence="3 7" id="KW-0251">Elongation factor</keyword>
<dbReference type="InterPro" id="IPR005517">
    <property type="entry name" value="Transl_elong_EFG/EF2_IV"/>
</dbReference>
<dbReference type="CDD" id="cd04088">
    <property type="entry name" value="EFG_mtEFG_II"/>
    <property type="match status" value="1"/>
</dbReference>
<dbReference type="PROSITE" id="PS00301">
    <property type="entry name" value="G_TR_1"/>
    <property type="match status" value="1"/>
</dbReference>
<dbReference type="PRINTS" id="PR00315">
    <property type="entry name" value="ELONGATNFCT"/>
</dbReference>
<evidence type="ECO:0000313" key="10">
    <source>
        <dbReference type="EMBL" id="GAA4190562.1"/>
    </source>
</evidence>
<dbReference type="HAMAP" id="MF_00054_B">
    <property type="entry name" value="EF_G_EF_2_B"/>
    <property type="match status" value="1"/>
</dbReference>
<dbReference type="Gene3D" id="2.40.30.10">
    <property type="entry name" value="Translation factors"/>
    <property type="match status" value="1"/>
</dbReference>
<keyword evidence="5 7" id="KW-0342">GTP-binding</keyword>
<dbReference type="NCBIfam" id="NF009381">
    <property type="entry name" value="PRK12740.1-5"/>
    <property type="match status" value="1"/>
</dbReference>
<dbReference type="Pfam" id="PF03144">
    <property type="entry name" value="GTP_EFTU_D2"/>
    <property type="match status" value="1"/>
</dbReference>
<keyword evidence="2 7" id="KW-0547">Nucleotide-binding</keyword>
<dbReference type="RefSeq" id="WP_344776436.1">
    <property type="nucleotide sequence ID" value="NZ_BAABBX010000015.1"/>
</dbReference>
<dbReference type="SMART" id="SM00889">
    <property type="entry name" value="EFG_IV"/>
    <property type="match status" value="1"/>
</dbReference>
<dbReference type="InterPro" id="IPR027417">
    <property type="entry name" value="P-loop_NTPase"/>
</dbReference>
<comment type="subcellular location">
    <subcellularLocation>
        <location evidence="7">Cytoplasm</location>
    </subcellularLocation>
</comment>
<dbReference type="SUPFAM" id="SSF52540">
    <property type="entry name" value="P-loop containing nucleoside triphosphate hydrolases"/>
    <property type="match status" value="1"/>
</dbReference>
<dbReference type="InterPro" id="IPR009022">
    <property type="entry name" value="EFG_III"/>
</dbReference>
<dbReference type="SUPFAM" id="SSF50447">
    <property type="entry name" value="Translation proteins"/>
    <property type="match status" value="1"/>
</dbReference>
<evidence type="ECO:0000313" key="11">
    <source>
        <dbReference type="Proteomes" id="UP001500213"/>
    </source>
</evidence>
<dbReference type="EMBL" id="BAABBX010000015">
    <property type="protein sequence ID" value="GAA4190562.1"/>
    <property type="molecule type" value="Genomic_DNA"/>
</dbReference>
<accession>A0ABP8AU47</accession>
<gene>
    <name evidence="7 10" type="primary">fusA</name>
    <name evidence="10" type="ORF">GCM10022288_20080</name>
</gene>
<comment type="function">
    <text evidence="6 7">Catalyzes the GTP-dependent ribosomal translocation step during translation elongation. During this step, the ribosome changes from the pre-translocational (PRE) to the post-translocational (POST) state as the newly formed A-site-bound peptidyl-tRNA and P-site-bound deacylated tRNA move to the P and E sites, respectively. Catalyzes the coordinated movement of the two tRNA molecules, the mRNA and conformational changes in the ribosome.</text>
</comment>
<dbReference type="Pfam" id="PF03764">
    <property type="entry name" value="EFG_IV"/>
    <property type="match status" value="1"/>
</dbReference>
<dbReference type="InterPro" id="IPR047872">
    <property type="entry name" value="EFG_IV"/>
</dbReference>
<evidence type="ECO:0000256" key="7">
    <source>
        <dbReference type="HAMAP-Rule" id="MF_00054"/>
    </source>
</evidence>
<dbReference type="PANTHER" id="PTHR43261:SF1">
    <property type="entry name" value="RIBOSOME-RELEASING FACTOR 2, MITOCHONDRIAL"/>
    <property type="match status" value="1"/>
</dbReference>
<feature type="binding site" evidence="7">
    <location>
        <begin position="19"/>
        <end position="26"/>
    </location>
    <ligand>
        <name>GTP</name>
        <dbReference type="ChEBI" id="CHEBI:37565"/>
    </ligand>
</feature>
<dbReference type="InterPro" id="IPR004540">
    <property type="entry name" value="Transl_elong_EFG/EF2"/>
</dbReference>
<evidence type="ECO:0000256" key="1">
    <source>
        <dbReference type="ARBA" id="ARBA00005870"/>
    </source>
</evidence>
<evidence type="ECO:0000259" key="9">
    <source>
        <dbReference type="PROSITE" id="PS51722"/>
    </source>
</evidence>
<dbReference type="Gene3D" id="3.30.230.10">
    <property type="match status" value="1"/>
</dbReference>
<dbReference type="SUPFAM" id="SSF54211">
    <property type="entry name" value="Ribosomal protein S5 domain 2-like"/>
    <property type="match status" value="1"/>
</dbReference>
<dbReference type="InterPro" id="IPR014721">
    <property type="entry name" value="Ribsml_uS5_D2-typ_fold_subgr"/>
</dbReference>
<evidence type="ECO:0000256" key="2">
    <source>
        <dbReference type="ARBA" id="ARBA00022741"/>
    </source>
</evidence>
<keyword evidence="11" id="KW-1185">Reference proteome</keyword>
<dbReference type="InterPro" id="IPR000640">
    <property type="entry name" value="EFG_V-like"/>
</dbReference>
<proteinExistence type="inferred from homology"/>
<feature type="binding site" evidence="7">
    <location>
        <begin position="147"/>
        <end position="150"/>
    </location>
    <ligand>
        <name>GTP</name>
        <dbReference type="ChEBI" id="CHEBI:37565"/>
    </ligand>
</feature>
<dbReference type="InterPro" id="IPR009000">
    <property type="entry name" value="Transl_B-barrel_sf"/>
</dbReference>
<dbReference type="Gene3D" id="3.30.70.240">
    <property type="match status" value="1"/>
</dbReference>
<dbReference type="SMART" id="SM00838">
    <property type="entry name" value="EFG_C"/>
    <property type="match status" value="1"/>
</dbReference>
<evidence type="ECO:0000256" key="8">
    <source>
        <dbReference type="NCBIfam" id="TIGR00484"/>
    </source>
</evidence>
<dbReference type="NCBIfam" id="TIGR00231">
    <property type="entry name" value="small_GTP"/>
    <property type="match status" value="1"/>
</dbReference>
<dbReference type="CDD" id="cd03713">
    <property type="entry name" value="EFG_mtEFG_C"/>
    <property type="match status" value="1"/>
</dbReference>
<dbReference type="NCBIfam" id="TIGR00484">
    <property type="entry name" value="EF-G"/>
    <property type="match status" value="1"/>
</dbReference>
<sequence>MAQDVLSDLHKVRNIGIMAHIDAGKTTTTERILFYTGVNHKIGETHDGASTTDWMEQEKERGITITSAAVTCFWAPTYAANNDANRNQINIIDTPGHVDFTVEVERSLRVLDGAVAVFDGKEGVEPQSETVWRQADKYDVPRICFVNKMDKLGADFYFTVDTIVNRLGAKPLVLQLPIGAESDFIGVVDLITMKALVWPGDAKGDVTMGAKYEVQEIPADLAEKAEEYRQKLLETVAESDDVLLEKYFGGEELTEAEIKGAIRKLTIASEVYPVLCGSAFKNRGVQPMLDAVIDYLPSPLDVPSIQGHDVRDEEKIVERHADANEPFSALAFKVVAHPFFGRLTYVRVYSGHLESGAQVINATKDKKERIGKIFQMHANKENPVESLTAGNIYAVIGLKDTTTGDTLADPQSPVVLESMTFPEPVIEVAIEPKTKADQEKLGTAIQKLAEEDPTFRTELNPETGQTVIKGMGELHLDILVDRMRREFKVEANVGKPQVAYRETIKKTVERHDYTHKKQTGGSGQFAKIQFKLEPLEVTAETTYEFVNAVTGGRVPREYIPSVDAGFQEAMQGGILAGFPMVGVKATLTDGGYHEVDSSEMAFKIAGSMGFKEAARKAQPVLLEPLMAVEVRTPEEYMGDVIGDLNSRRGQIQSMDDAAGVKVIRAIVPLSEMFGYIGDLRSRTAGRAVYSMTFETYGEVPRNVSDEIVQKAKGE</sequence>
<dbReference type="Pfam" id="PF00679">
    <property type="entry name" value="EFG_C"/>
    <property type="match status" value="1"/>
</dbReference>
<dbReference type="InterPro" id="IPR031157">
    <property type="entry name" value="G_TR_CS"/>
</dbReference>
<dbReference type="CDD" id="cd01886">
    <property type="entry name" value="EF-G"/>
    <property type="match status" value="1"/>
</dbReference>
<dbReference type="InterPro" id="IPR020568">
    <property type="entry name" value="Ribosomal_Su5_D2-typ_SF"/>
</dbReference>
<evidence type="ECO:0000256" key="6">
    <source>
        <dbReference type="ARBA" id="ARBA00024731"/>
    </source>
</evidence>
<dbReference type="SUPFAM" id="SSF54980">
    <property type="entry name" value="EF-G C-terminal domain-like"/>
    <property type="match status" value="2"/>
</dbReference>
<feature type="binding site" evidence="7">
    <location>
        <begin position="93"/>
        <end position="97"/>
    </location>
    <ligand>
        <name>GTP</name>
        <dbReference type="ChEBI" id="CHEBI:37565"/>
    </ligand>
</feature>
<evidence type="ECO:0000256" key="3">
    <source>
        <dbReference type="ARBA" id="ARBA00022768"/>
    </source>
</evidence>
<dbReference type="InterPro" id="IPR035649">
    <property type="entry name" value="EFG_V"/>
</dbReference>
<comment type="caution">
    <text evidence="10">The sequence shown here is derived from an EMBL/GenBank/DDBJ whole genome shotgun (WGS) entry which is preliminary data.</text>
</comment>
<dbReference type="Gene3D" id="3.30.70.870">
    <property type="entry name" value="Elongation Factor G (Translational Gtpase), domain 3"/>
    <property type="match status" value="1"/>
</dbReference>
<dbReference type="PANTHER" id="PTHR43261">
    <property type="entry name" value="TRANSLATION ELONGATION FACTOR G-RELATED"/>
    <property type="match status" value="1"/>
</dbReference>
<dbReference type="GO" id="GO:0003746">
    <property type="term" value="F:translation elongation factor activity"/>
    <property type="evidence" value="ECO:0007669"/>
    <property type="project" value="UniProtKB-KW"/>
</dbReference>
<dbReference type="InterPro" id="IPR005225">
    <property type="entry name" value="Small_GTP-bd"/>
</dbReference>
<protein>
    <recommendedName>
        <fullName evidence="7 8">Elongation factor G</fullName>
        <shortName evidence="7">EF-G</shortName>
    </recommendedName>
</protein>
<dbReference type="Pfam" id="PF14492">
    <property type="entry name" value="EFG_III"/>
    <property type="match status" value="1"/>
</dbReference>
<dbReference type="InterPro" id="IPR035647">
    <property type="entry name" value="EFG_III/V"/>
</dbReference>
<comment type="similarity">
    <text evidence="1 7">Belongs to the TRAFAC class translation factor GTPase superfamily. Classic translation factor GTPase family. EF-G/EF-2 subfamily.</text>
</comment>
<dbReference type="CDD" id="cd16262">
    <property type="entry name" value="EFG_III"/>
    <property type="match status" value="1"/>
</dbReference>
<keyword evidence="7" id="KW-0963">Cytoplasm</keyword>
<dbReference type="PROSITE" id="PS51722">
    <property type="entry name" value="G_TR_2"/>
    <property type="match status" value="1"/>
</dbReference>
<dbReference type="InterPro" id="IPR041095">
    <property type="entry name" value="EFG_II"/>
</dbReference>